<accession>A0A366EZT7</accession>
<gene>
    <name evidence="2" type="ORF">DET59_102362</name>
</gene>
<keyword evidence="1" id="KW-1133">Transmembrane helix</keyword>
<dbReference type="EMBL" id="QNRJ01000002">
    <property type="protein sequence ID" value="RBP06975.1"/>
    <property type="molecule type" value="Genomic_DNA"/>
</dbReference>
<protein>
    <submittedName>
        <fullName evidence="2">Uncharacterized protein</fullName>
    </submittedName>
</protein>
<dbReference type="RefSeq" id="WP_113968367.1">
    <property type="nucleotide sequence ID" value="NZ_QNRJ01000002.1"/>
</dbReference>
<comment type="caution">
    <text evidence="2">The sequence shown here is derived from an EMBL/GenBank/DDBJ whole genome shotgun (WGS) entry which is preliminary data.</text>
</comment>
<dbReference type="Proteomes" id="UP000252118">
    <property type="component" value="Unassembled WGS sequence"/>
</dbReference>
<organism evidence="2 3">
    <name type="scientific">Rossellomorea aquimaris</name>
    <dbReference type="NCBI Taxonomy" id="189382"/>
    <lineage>
        <taxon>Bacteria</taxon>
        <taxon>Bacillati</taxon>
        <taxon>Bacillota</taxon>
        <taxon>Bacilli</taxon>
        <taxon>Bacillales</taxon>
        <taxon>Bacillaceae</taxon>
        <taxon>Rossellomorea</taxon>
    </lineage>
</organism>
<evidence type="ECO:0000313" key="2">
    <source>
        <dbReference type="EMBL" id="RBP06975.1"/>
    </source>
</evidence>
<feature type="transmembrane region" description="Helical" evidence="1">
    <location>
        <begin position="29"/>
        <end position="47"/>
    </location>
</feature>
<sequence length="82" mass="9890">MKSYIAFLVQMILWSVFYIAEWMSDKDHLGYKWIMFVIFFYLAFIAAKKIVQSRKLTLFITSFSLTCFFAFKVVFENILEIF</sequence>
<feature type="transmembrane region" description="Helical" evidence="1">
    <location>
        <begin position="56"/>
        <end position="75"/>
    </location>
</feature>
<name>A0A366EZT7_9BACI</name>
<proteinExistence type="predicted"/>
<dbReference type="AlphaFoldDB" id="A0A366EZT7"/>
<keyword evidence="1" id="KW-0472">Membrane</keyword>
<evidence type="ECO:0000313" key="3">
    <source>
        <dbReference type="Proteomes" id="UP000252118"/>
    </source>
</evidence>
<reference evidence="2 3" key="1">
    <citation type="submission" date="2018-06" db="EMBL/GenBank/DDBJ databases">
        <title>Freshwater and sediment microbial communities from various areas in North America, analyzing microbe dynamics in response to fracking.</title>
        <authorList>
            <person name="Lamendella R."/>
        </authorList>
    </citation>
    <scope>NUCLEOTIDE SEQUENCE [LARGE SCALE GENOMIC DNA]</scope>
    <source>
        <strain evidence="2 3">97B</strain>
    </source>
</reference>
<keyword evidence="1" id="KW-0812">Transmembrane</keyword>
<feature type="transmembrane region" description="Helical" evidence="1">
    <location>
        <begin position="5"/>
        <end position="23"/>
    </location>
</feature>
<evidence type="ECO:0000256" key="1">
    <source>
        <dbReference type="SAM" id="Phobius"/>
    </source>
</evidence>
<dbReference type="OrthoDB" id="2942660at2"/>